<dbReference type="OrthoDB" id="7813104at2759"/>
<keyword evidence="7 10" id="KW-0496">Mitochondrion</keyword>
<evidence type="ECO:0000256" key="2">
    <source>
        <dbReference type="ARBA" id="ARBA00022448"/>
    </source>
</evidence>
<proteinExistence type="inferred from homology"/>
<dbReference type="GO" id="GO:0005743">
    <property type="term" value="C:mitochondrial inner membrane"/>
    <property type="evidence" value="ECO:0007669"/>
    <property type="project" value="UniProtKB-SubCell"/>
</dbReference>
<comment type="similarity">
    <text evidence="1 10">Belongs to the small Tim family.</text>
</comment>
<evidence type="ECO:0000256" key="8">
    <source>
        <dbReference type="ARBA" id="ARBA00023157"/>
    </source>
</evidence>
<dbReference type="GO" id="GO:0042719">
    <property type="term" value="C:mitochondrial intermembrane space chaperone complex"/>
    <property type="evidence" value="ECO:0007669"/>
    <property type="project" value="UniProtKB-ARBA"/>
</dbReference>
<keyword evidence="4" id="KW-0862">Zinc</keyword>
<dbReference type="GO" id="GO:0045039">
    <property type="term" value="P:protein insertion into mitochondrial inner membrane"/>
    <property type="evidence" value="ECO:0007669"/>
    <property type="project" value="UniProtKB-ARBA"/>
</dbReference>
<comment type="subunit">
    <text evidence="10">Heterohexamer.</text>
</comment>
<dbReference type="InterPro" id="IPR004217">
    <property type="entry name" value="Tim10-like"/>
</dbReference>
<keyword evidence="2 10" id="KW-0813">Transport</keyword>
<reference evidence="13" key="1">
    <citation type="submission" date="2025-08" db="UniProtKB">
        <authorList>
            <consortium name="RefSeq"/>
        </authorList>
    </citation>
    <scope>IDENTIFICATION</scope>
    <source>
        <tissue evidence="13">Whole organism</tissue>
    </source>
</reference>
<dbReference type="KEGG" id="foc:113202752"/>
<dbReference type="SUPFAM" id="SSF144122">
    <property type="entry name" value="Tim10-like"/>
    <property type="match status" value="1"/>
</dbReference>
<dbReference type="GO" id="GO:0046872">
    <property type="term" value="F:metal ion binding"/>
    <property type="evidence" value="ECO:0007669"/>
    <property type="project" value="UniProtKB-KW"/>
</dbReference>
<evidence type="ECO:0000256" key="9">
    <source>
        <dbReference type="ARBA" id="ARBA00023186"/>
    </source>
</evidence>
<accession>A0A6J1RVA2</accession>
<evidence type="ECO:0000259" key="11">
    <source>
        <dbReference type="Pfam" id="PF02953"/>
    </source>
</evidence>
<evidence type="ECO:0000256" key="4">
    <source>
        <dbReference type="ARBA" id="ARBA00022833"/>
    </source>
</evidence>
<evidence type="ECO:0000256" key="7">
    <source>
        <dbReference type="ARBA" id="ARBA00023128"/>
    </source>
</evidence>
<evidence type="ECO:0000256" key="10">
    <source>
        <dbReference type="RuleBase" id="RU367043"/>
    </source>
</evidence>
<comment type="function">
    <text evidence="10">Mitochondrial intermembrane chaperone that participates in the import and insertion of some multi-pass transmembrane proteins into the mitochondrial inner membrane. Also required for the transfer of beta-barrel precursors from the TOM complex to the sorting and assembly machinery (SAM complex) of the outer membrane. Acts as a chaperone-like protein that protects the hydrophobic precursors from aggregation and guide them through the mitochondrial intermembrane space.</text>
</comment>
<comment type="subcellular location">
    <subcellularLocation>
        <location evidence="10">Mitochondrion inner membrane</location>
        <topology evidence="10">Peripheral membrane protein</topology>
        <orientation evidence="10">Intermembrane side</orientation>
    </subcellularLocation>
</comment>
<gene>
    <name evidence="13" type="primary">LOC113202752</name>
</gene>
<keyword evidence="3" id="KW-0479">Metal-binding</keyword>
<evidence type="ECO:0000256" key="3">
    <source>
        <dbReference type="ARBA" id="ARBA00022723"/>
    </source>
</evidence>
<keyword evidence="10" id="KW-0472">Membrane</keyword>
<dbReference type="GeneID" id="113202752"/>
<evidence type="ECO:0000313" key="12">
    <source>
        <dbReference type="Proteomes" id="UP000504606"/>
    </source>
</evidence>
<evidence type="ECO:0000313" key="13">
    <source>
        <dbReference type="RefSeq" id="XP_026272914.1"/>
    </source>
</evidence>
<organism evidence="12 13">
    <name type="scientific">Frankliniella occidentalis</name>
    <name type="common">Western flower thrips</name>
    <name type="synonym">Euthrips occidentalis</name>
    <dbReference type="NCBI Taxonomy" id="133901"/>
    <lineage>
        <taxon>Eukaryota</taxon>
        <taxon>Metazoa</taxon>
        <taxon>Ecdysozoa</taxon>
        <taxon>Arthropoda</taxon>
        <taxon>Hexapoda</taxon>
        <taxon>Insecta</taxon>
        <taxon>Pterygota</taxon>
        <taxon>Neoptera</taxon>
        <taxon>Paraneoptera</taxon>
        <taxon>Thysanoptera</taxon>
        <taxon>Terebrantia</taxon>
        <taxon>Thripoidea</taxon>
        <taxon>Thripidae</taxon>
        <taxon>Frankliniella</taxon>
    </lineage>
</organism>
<dbReference type="FunFam" id="1.10.287.810:FF:000001">
    <property type="entry name" value="mitochondrial import inner membrane translocase subunit TIM13"/>
    <property type="match status" value="1"/>
</dbReference>
<dbReference type="Pfam" id="PF02953">
    <property type="entry name" value="zf-Tim10_DDP"/>
    <property type="match status" value="1"/>
</dbReference>
<sequence>MDSLSASQLSGLKSEEIMDQIRQQLAIANAQLVIQKMTEKCFAKCISKPGSSLDNSEQKCVAMCMDRYMDSHSVVSTAYLNRLRQ</sequence>
<keyword evidence="12" id="KW-1185">Reference proteome</keyword>
<dbReference type="Gene3D" id="1.10.287.810">
    <property type="entry name" value="Mitochondrial import inner membrane translocase subunit tim13 like domains"/>
    <property type="match status" value="1"/>
</dbReference>
<keyword evidence="5 10" id="KW-0653">Protein transport</keyword>
<dbReference type="RefSeq" id="XP_026272914.1">
    <property type="nucleotide sequence ID" value="XM_026417129.2"/>
</dbReference>
<dbReference type="AlphaFoldDB" id="A0A6J1RVA2"/>
<keyword evidence="6 10" id="KW-0811">Translocation</keyword>
<dbReference type="InterPro" id="IPR035427">
    <property type="entry name" value="Tim10-like_dom_sf"/>
</dbReference>
<keyword evidence="9 10" id="KW-0143">Chaperone</keyword>
<evidence type="ECO:0000256" key="6">
    <source>
        <dbReference type="ARBA" id="ARBA00023010"/>
    </source>
</evidence>
<feature type="domain" description="Tim10-like" evidence="11">
    <location>
        <begin position="20"/>
        <end position="79"/>
    </location>
</feature>
<comment type="domain">
    <text evidence="10">The twin CX3C motif contains 4 conserved Cys residues that form 2 disulfide bonds in the mitochondrial intermembrane space.</text>
</comment>
<keyword evidence="8 10" id="KW-1015">Disulfide bond</keyword>
<dbReference type="Proteomes" id="UP000504606">
    <property type="component" value="Unplaced"/>
</dbReference>
<keyword evidence="10" id="KW-0999">Mitochondrion inner membrane</keyword>
<name>A0A6J1RVA2_FRAOC</name>
<evidence type="ECO:0000256" key="1">
    <source>
        <dbReference type="ARBA" id="ARBA00006720"/>
    </source>
</evidence>
<dbReference type="GO" id="GO:0015031">
    <property type="term" value="P:protein transport"/>
    <property type="evidence" value="ECO:0007669"/>
    <property type="project" value="UniProtKB-KW"/>
</dbReference>
<protein>
    <recommendedName>
        <fullName evidence="10">Mitochondrial import inner membrane translocase subunit</fullName>
    </recommendedName>
</protein>
<evidence type="ECO:0000256" key="5">
    <source>
        <dbReference type="ARBA" id="ARBA00022927"/>
    </source>
</evidence>